<evidence type="ECO:0000256" key="1">
    <source>
        <dbReference type="SAM" id="Phobius"/>
    </source>
</evidence>
<dbReference type="Proteomes" id="UP000215767">
    <property type="component" value="Unassembled WGS sequence"/>
</dbReference>
<comment type="caution">
    <text evidence="2">The sequence shown here is derived from an EMBL/GenBank/DDBJ whole genome shotgun (WGS) entry which is preliminary data.</text>
</comment>
<dbReference type="EMBL" id="NEVS01000004">
    <property type="protein sequence ID" value="OZI61826.1"/>
    <property type="molecule type" value="Genomic_DNA"/>
</dbReference>
<feature type="transmembrane region" description="Helical" evidence="1">
    <location>
        <begin position="35"/>
        <end position="57"/>
    </location>
</feature>
<evidence type="ECO:0000313" key="3">
    <source>
        <dbReference type="Proteomes" id="UP000215767"/>
    </source>
</evidence>
<feature type="transmembrane region" description="Helical" evidence="1">
    <location>
        <begin position="399"/>
        <end position="419"/>
    </location>
</feature>
<keyword evidence="1" id="KW-0812">Transmembrane</keyword>
<gene>
    <name evidence="2" type="ORF">CAL28_21515</name>
</gene>
<name>A0A261UIT1_9BORD</name>
<evidence type="ECO:0000313" key="2">
    <source>
        <dbReference type="EMBL" id="OZI61826.1"/>
    </source>
</evidence>
<dbReference type="PANTHER" id="PTHR34219:SF8">
    <property type="entry name" value="PEPSY DOMAIN-CONTAINING PROTEIN"/>
    <property type="match status" value="1"/>
</dbReference>
<feature type="transmembrane region" description="Helical" evidence="1">
    <location>
        <begin position="150"/>
        <end position="179"/>
    </location>
</feature>
<feature type="transmembrane region" description="Helical" evidence="1">
    <location>
        <begin position="345"/>
        <end position="365"/>
    </location>
</feature>
<evidence type="ECO:0008006" key="4">
    <source>
        <dbReference type="Google" id="ProtNLM"/>
    </source>
</evidence>
<dbReference type="Pfam" id="PF03929">
    <property type="entry name" value="PepSY_TM"/>
    <property type="match status" value="1"/>
</dbReference>
<dbReference type="InterPro" id="IPR005625">
    <property type="entry name" value="PepSY-ass_TM"/>
</dbReference>
<proteinExistence type="predicted"/>
<sequence length="421" mass="46788">MTSPSRFIEPPAVRMPETRSRTTGRRLWFDVHSWIGLKLCILLSFIFCTGTLAVIATEIDWVIEPAMRVTPQEGQASWGEMVAAAQQAHPDLRLRSLSAPHAERFAAQALMRKPDGELLRVWVDPYTGQVTGESTWWSAQRWLRDTHRRLMLPISYGLPLVAALSVPLLLTLVSSLFIYKRWWRGFFVWPRKGKPRLTWGDVHRLIGVWSLGFMAVIGATGMWYLIESLGGKAPLPPAIAQIKGQAIHATPTAGDIDRAVSAARDVWPALQVTNVPLAPNGKTLLVEGLAEGWLLRERANAVAVDMGTGEVLGRNAGTEMSAHQRIAEMADPLHFGTFGGWPVRWLWFVFGLMLTSLSLTGAYLYGIRATEAARAALKRAGAAARQSSFWTATWRGIGMWRWACGGLLLVWFILLLMVATR</sequence>
<dbReference type="AlphaFoldDB" id="A0A261UIT1"/>
<keyword evidence="3" id="KW-1185">Reference proteome</keyword>
<dbReference type="PANTHER" id="PTHR34219">
    <property type="entry name" value="IRON-REGULATED INNER MEMBRANE PROTEIN-RELATED"/>
    <property type="match status" value="1"/>
</dbReference>
<reference evidence="3" key="1">
    <citation type="submission" date="2017-05" db="EMBL/GenBank/DDBJ databases">
        <title>Complete and WGS of Bordetella genogroups.</title>
        <authorList>
            <person name="Spilker T."/>
            <person name="Lipuma J."/>
        </authorList>
    </citation>
    <scope>NUCLEOTIDE SEQUENCE [LARGE SCALE GENOMIC DNA]</scope>
    <source>
        <strain evidence="3">AU8856</strain>
    </source>
</reference>
<accession>A0A261UIT1</accession>
<feature type="transmembrane region" description="Helical" evidence="1">
    <location>
        <begin position="206"/>
        <end position="226"/>
    </location>
</feature>
<protein>
    <recommendedName>
        <fullName evidence="4">Peptidase</fullName>
    </recommendedName>
</protein>
<organism evidence="2 3">
    <name type="scientific">Bordetella genomosp. 11</name>
    <dbReference type="NCBI Taxonomy" id="1416808"/>
    <lineage>
        <taxon>Bacteria</taxon>
        <taxon>Pseudomonadati</taxon>
        <taxon>Pseudomonadota</taxon>
        <taxon>Betaproteobacteria</taxon>
        <taxon>Burkholderiales</taxon>
        <taxon>Alcaligenaceae</taxon>
        <taxon>Bordetella</taxon>
    </lineage>
</organism>
<keyword evidence="1" id="KW-0472">Membrane</keyword>
<keyword evidence="1" id="KW-1133">Transmembrane helix</keyword>